<evidence type="ECO:0000313" key="4">
    <source>
        <dbReference type="EMBL" id="MBH3441455.1"/>
    </source>
</evidence>
<comment type="caution">
    <text evidence="4">The sequence shown here is derived from an EMBL/GenBank/DDBJ whole genome shotgun (WGS) entry which is preliminary data.</text>
</comment>
<dbReference type="Gene3D" id="3.50.14.10">
    <property type="entry name" value="Replication terminator Tus, domain 1 superfamily/Replication terminator Tus"/>
    <property type="match status" value="1"/>
</dbReference>
<evidence type="ECO:0000256" key="2">
    <source>
        <dbReference type="ARBA" id="ARBA00022705"/>
    </source>
</evidence>
<organism evidence="4 5">
    <name type="scientific">Pseudomonas luteola</name>
    <dbReference type="NCBI Taxonomy" id="47886"/>
    <lineage>
        <taxon>Bacteria</taxon>
        <taxon>Pseudomonadati</taxon>
        <taxon>Pseudomonadota</taxon>
        <taxon>Gammaproteobacteria</taxon>
        <taxon>Pseudomonadales</taxon>
        <taxon>Pseudomonadaceae</taxon>
        <taxon>Pseudomonas</taxon>
    </lineage>
</organism>
<name>A0ABS0MYC1_PSELU</name>
<dbReference type="SUPFAM" id="SSF56596">
    <property type="entry name" value="Replication terminator protein (Tus)"/>
    <property type="match status" value="1"/>
</dbReference>
<keyword evidence="2" id="KW-0235">DNA replication</keyword>
<dbReference type="InterPro" id="IPR008865">
    <property type="entry name" value="DNA_replication_term_site-bd"/>
</dbReference>
<dbReference type="InterPro" id="IPR036381">
    <property type="entry name" value="Tus_dom1"/>
</dbReference>
<evidence type="ECO:0000313" key="5">
    <source>
        <dbReference type="Proteomes" id="UP000638986"/>
    </source>
</evidence>
<evidence type="ECO:0000256" key="1">
    <source>
        <dbReference type="ARBA" id="ARBA00022490"/>
    </source>
</evidence>
<reference evidence="4 5" key="1">
    <citation type="submission" date="2020-11" db="EMBL/GenBank/DDBJ databases">
        <title>Enhanced detection system for hospital associated transmission using whole genome sequencing surveillance.</title>
        <authorList>
            <person name="Harrison L.H."/>
            <person name="Van Tyne D."/>
            <person name="Marsh J.W."/>
            <person name="Griffith M.P."/>
            <person name="Snyder D.J."/>
            <person name="Cooper V.S."/>
            <person name="Mustapha M."/>
        </authorList>
    </citation>
    <scope>NUCLEOTIDE SEQUENCE [LARGE SCALE GENOMIC DNA]</scope>
    <source>
        <strain evidence="4 5">PSB00013</strain>
    </source>
</reference>
<dbReference type="RefSeq" id="WP_150345764.1">
    <property type="nucleotide sequence ID" value="NZ_CP044084.1"/>
</dbReference>
<accession>A0ABS0MYC1</accession>
<dbReference type="InterPro" id="IPR036384">
    <property type="entry name" value="Tus_sf"/>
</dbReference>
<keyword evidence="1" id="KW-0963">Cytoplasm</keyword>
<evidence type="ECO:0000256" key="3">
    <source>
        <dbReference type="ARBA" id="ARBA00023125"/>
    </source>
</evidence>
<protein>
    <submittedName>
        <fullName evidence="4">Replication terminus site-binding protein</fullName>
    </submittedName>
</protein>
<dbReference type="Proteomes" id="UP000638986">
    <property type="component" value="Unassembled WGS sequence"/>
</dbReference>
<proteinExistence type="predicted"/>
<dbReference type="Pfam" id="PF05472">
    <property type="entry name" value="Ter"/>
    <property type="match status" value="1"/>
</dbReference>
<gene>
    <name evidence="4" type="ORF">I5Q09_22495</name>
</gene>
<keyword evidence="3" id="KW-0238">DNA-binding</keyword>
<sequence>MYEALVDAYRELNRRVISFNEEWPSYVVDGHVWTLPVLTEHKTLDVVEVEHLSGREAINMAVRAISSFRLDAGQAPGTVIRLPGYFRLDRSVLDQVLGINACKQRVQEALEAERLAQGLAPMMRSSVLRRALGHDINTYQLLRTLHAFDGGPRRISFNWAGHTGGTERITVGRIREDLADKAQRRADLQQVPLEQTPEFIELRSIAHLAESAVLIHHKTVTPHPRCTLWFKPKGERWDAMIKANLPVFVVAGENVITVTPLKDFNRQARRSRRSDEKARQEALAGKGLYIPAKGQPQQITDTMSAVPSTYRLGGINYQIL</sequence>
<dbReference type="EMBL" id="JADTXM010000021">
    <property type="protein sequence ID" value="MBH3441455.1"/>
    <property type="molecule type" value="Genomic_DNA"/>
</dbReference>